<dbReference type="Proteomes" id="UP000037043">
    <property type="component" value="Unassembled WGS sequence"/>
</dbReference>
<evidence type="ECO:0000259" key="2">
    <source>
        <dbReference type="Pfam" id="PF25538"/>
    </source>
</evidence>
<dbReference type="Pfam" id="PF25538">
    <property type="entry name" value="DUF7922"/>
    <property type="match status" value="1"/>
</dbReference>
<dbReference type="EMBL" id="LHUR01000031">
    <property type="protein sequence ID" value="KOA18935.1"/>
    <property type="molecule type" value="Genomic_DNA"/>
</dbReference>
<dbReference type="PATRIC" id="fig|1121318.3.peg.2688"/>
<gene>
    <name evidence="3" type="ORF">CLHOM_26750</name>
</gene>
<feature type="compositionally biased region" description="Basic and acidic residues" evidence="1">
    <location>
        <begin position="253"/>
        <end position="297"/>
    </location>
</feature>
<comment type="caution">
    <text evidence="3">The sequence shown here is derived from an EMBL/GenBank/DDBJ whole genome shotgun (WGS) entry which is preliminary data.</text>
</comment>
<organism evidence="3 4">
    <name type="scientific">Clostridium homopropionicum DSM 5847</name>
    <dbReference type="NCBI Taxonomy" id="1121318"/>
    <lineage>
        <taxon>Bacteria</taxon>
        <taxon>Bacillati</taxon>
        <taxon>Bacillota</taxon>
        <taxon>Clostridia</taxon>
        <taxon>Eubacteriales</taxon>
        <taxon>Clostridiaceae</taxon>
        <taxon>Clostridium</taxon>
    </lineage>
</organism>
<dbReference type="STRING" id="36844.SAMN04488501_10980"/>
<evidence type="ECO:0000313" key="4">
    <source>
        <dbReference type="Proteomes" id="UP000037043"/>
    </source>
</evidence>
<evidence type="ECO:0000313" key="3">
    <source>
        <dbReference type="EMBL" id="KOA18935.1"/>
    </source>
</evidence>
<proteinExistence type="predicted"/>
<keyword evidence="4" id="KW-1185">Reference proteome</keyword>
<reference evidence="4" key="1">
    <citation type="submission" date="2015-08" db="EMBL/GenBank/DDBJ databases">
        <title>Genome sequence of the strict anaerobe Clostridium homopropionicum LuHBu1 (DSM 5847T).</title>
        <authorList>
            <person name="Poehlein A."/>
            <person name="Beck M."/>
            <person name="Schiel-Bengelsdorf B."/>
            <person name="Bengelsdorf F.R."/>
            <person name="Daniel R."/>
            <person name="Duerre P."/>
        </authorList>
    </citation>
    <scope>NUCLEOTIDE SEQUENCE [LARGE SCALE GENOMIC DNA]</scope>
    <source>
        <strain evidence="4">DSM 5847</strain>
    </source>
</reference>
<dbReference type="AlphaFoldDB" id="A0A0L6Z7J2"/>
<feature type="domain" description="DUF7922" evidence="2">
    <location>
        <begin position="32"/>
        <end position="151"/>
    </location>
</feature>
<name>A0A0L6Z7J2_9CLOT</name>
<feature type="region of interest" description="Disordered" evidence="1">
    <location>
        <begin position="245"/>
        <end position="297"/>
    </location>
</feature>
<evidence type="ECO:0000256" key="1">
    <source>
        <dbReference type="SAM" id="MobiDB-lite"/>
    </source>
</evidence>
<accession>A0A0L6Z7J2</accession>
<dbReference type="InterPro" id="IPR057682">
    <property type="entry name" value="DUF7922"/>
</dbReference>
<sequence>MNIYYNNEKILEDLLSCMGGKPVATKKSYSRYFIILQEDEKGYSTDSSKFPTGYAKVERKNDKCKVSYYVQNLKRSKNPYYMVLICDRKADKRLLKLGTINIDDYGRAEVSCEYSAEDIASSNIPMESIKGAAIVSLEDSSVHGILSGFVSGSKLEDWKSYAVIENQENVKRQVSEAKEKEVELKSQKEKDNIFDKYESDIENAKNIEKDESTVPDLNIENREDEKVTKVVEEEIKASIDEKLEEALNPIEKQQIEEKDENRNKDEDHHKHDHEHHHECEHEEEYEHEHDHDDKCEHKHDHKHEYEYSHEDDEDDEEDLEEFFEDISEGFEEVKEICKEVGKCKWHKVPYEKLMNVRPYMHFNKYTMVYYPMFNYQPYIRKGGHYLFGYKLDLKGRVKYLVYAIPGTRRFLDQPYGGNTGFVTWVYKDDKKSDDGYWLMFYDFKNSRIVVPVKK</sequence>
<protein>
    <recommendedName>
        <fullName evidence="2">DUF7922 domain-containing protein</fullName>
    </recommendedName>
</protein>